<feature type="domain" description="HTH luxR-type" evidence="4">
    <location>
        <begin position="145"/>
        <end position="210"/>
    </location>
</feature>
<dbReference type="PROSITE" id="PS50110">
    <property type="entry name" value="RESPONSE_REGULATORY"/>
    <property type="match status" value="1"/>
</dbReference>
<dbReference type="PRINTS" id="PR00038">
    <property type="entry name" value="HTHLUXR"/>
</dbReference>
<feature type="domain" description="Response regulatory" evidence="5">
    <location>
        <begin position="5"/>
        <end position="121"/>
    </location>
</feature>
<evidence type="ECO:0000259" key="4">
    <source>
        <dbReference type="PROSITE" id="PS50043"/>
    </source>
</evidence>
<dbReference type="InterPro" id="IPR058245">
    <property type="entry name" value="NreC/VraR/RcsB-like_REC"/>
</dbReference>
<name>A0ABT8KYA4_9BACT</name>
<dbReference type="Gene3D" id="3.40.50.2300">
    <property type="match status" value="1"/>
</dbReference>
<accession>A0ABT8KYA4</accession>
<dbReference type="SMART" id="SM00448">
    <property type="entry name" value="REC"/>
    <property type="match status" value="1"/>
</dbReference>
<keyword evidence="2" id="KW-0238">DNA-binding</keyword>
<evidence type="ECO:0000256" key="1">
    <source>
        <dbReference type="ARBA" id="ARBA00022553"/>
    </source>
</evidence>
<dbReference type="EMBL" id="JAUJEA010000017">
    <property type="protein sequence ID" value="MDN5205333.1"/>
    <property type="molecule type" value="Genomic_DNA"/>
</dbReference>
<dbReference type="InterPro" id="IPR000792">
    <property type="entry name" value="Tscrpt_reg_LuxR_C"/>
</dbReference>
<evidence type="ECO:0000256" key="2">
    <source>
        <dbReference type="ARBA" id="ARBA00023125"/>
    </source>
</evidence>
<sequence>MSEIKLLLADKQDLSRAGLKALIAQHTDLKIVDEVKSKAHLIEALNNTDASLLILDYNLADFVSVEDLLDLQTISPKTRLLIISSDNDKDNIKKALESGINGYVTKECSQEEIVGAIRATSKGQKFFCNKVLDVLLEKNFQKEEEDCEPTNLSKRETEILKLIAEGNSTIKIADKLNLSHHTINTHRKNILKKLNAKSPAELVIYAINTGIITPK</sequence>
<gene>
    <name evidence="6" type="ORF">QQ008_28370</name>
</gene>
<dbReference type="SUPFAM" id="SSF46894">
    <property type="entry name" value="C-terminal effector domain of the bipartite response regulators"/>
    <property type="match status" value="1"/>
</dbReference>
<dbReference type="PROSITE" id="PS00622">
    <property type="entry name" value="HTH_LUXR_1"/>
    <property type="match status" value="1"/>
</dbReference>
<evidence type="ECO:0000313" key="6">
    <source>
        <dbReference type="EMBL" id="MDN5205333.1"/>
    </source>
</evidence>
<evidence type="ECO:0000259" key="5">
    <source>
        <dbReference type="PROSITE" id="PS50110"/>
    </source>
</evidence>
<dbReference type="PANTHER" id="PTHR43214:SF43">
    <property type="entry name" value="TWO-COMPONENT RESPONSE REGULATOR"/>
    <property type="match status" value="1"/>
</dbReference>
<comment type="caution">
    <text evidence="6">The sequence shown here is derived from an EMBL/GenBank/DDBJ whole genome shotgun (WGS) entry which is preliminary data.</text>
</comment>
<dbReference type="Pfam" id="PF00072">
    <property type="entry name" value="Response_reg"/>
    <property type="match status" value="1"/>
</dbReference>
<dbReference type="InterPro" id="IPR011006">
    <property type="entry name" value="CheY-like_superfamily"/>
</dbReference>
<dbReference type="Pfam" id="PF00196">
    <property type="entry name" value="GerE"/>
    <property type="match status" value="1"/>
</dbReference>
<dbReference type="PANTHER" id="PTHR43214">
    <property type="entry name" value="TWO-COMPONENT RESPONSE REGULATOR"/>
    <property type="match status" value="1"/>
</dbReference>
<organism evidence="6 7">
    <name type="scientific">Splendidivirga corallicola</name>
    <dbReference type="NCBI Taxonomy" id="3051826"/>
    <lineage>
        <taxon>Bacteria</taxon>
        <taxon>Pseudomonadati</taxon>
        <taxon>Bacteroidota</taxon>
        <taxon>Cytophagia</taxon>
        <taxon>Cytophagales</taxon>
        <taxon>Splendidivirgaceae</taxon>
        <taxon>Splendidivirga</taxon>
    </lineage>
</organism>
<dbReference type="InterPro" id="IPR001789">
    <property type="entry name" value="Sig_transdc_resp-reg_receiver"/>
</dbReference>
<proteinExistence type="predicted"/>
<dbReference type="CDD" id="cd06170">
    <property type="entry name" value="LuxR_C_like"/>
    <property type="match status" value="1"/>
</dbReference>
<evidence type="ECO:0000313" key="7">
    <source>
        <dbReference type="Proteomes" id="UP001172082"/>
    </source>
</evidence>
<dbReference type="InterPro" id="IPR016032">
    <property type="entry name" value="Sig_transdc_resp-reg_C-effctor"/>
</dbReference>
<dbReference type="SMART" id="SM00421">
    <property type="entry name" value="HTH_LUXR"/>
    <property type="match status" value="1"/>
</dbReference>
<reference evidence="6" key="1">
    <citation type="submission" date="2023-06" db="EMBL/GenBank/DDBJ databases">
        <title>Genomic of Parafulvivirga corallium.</title>
        <authorList>
            <person name="Wang G."/>
        </authorList>
    </citation>
    <scope>NUCLEOTIDE SEQUENCE</scope>
    <source>
        <strain evidence="6">BMA10</strain>
    </source>
</reference>
<feature type="modified residue" description="4-aspartylphosphate" evidence="3">
    <location>
        <position position="56"/>
    </location>
</feature>
<evidence type="ECO:0000256" key="3">
    <source>
        <dbReference type="PROSITE-ProRule" id="PRU00169"/>
    </source>
</evidence>
<protein>
    <submittedName>
        <fullName evidence="6">Response regulator transcription factor</fullName>
    </submittedName>
</protein>
<dbReference type="CDD" id="cd17535">
    <property type="entry name" value="REC_NarL-like"/>
    <property type="match status" value="1"/>
</dbReference>
<dbReference type="Proteomes" id="UP001172082">
    <property type="component" value="Unassembled WGS sequence"/>
</dbReference>
<dbReference type="RefSeq" id="WP_346755354.1">
    <property type="nucleotide sequence ID" value="NZ_JAUJEA010000017.1"/>
</dbReference>
<dbReference type="PROSITE" id="PS50043">
    <property type="entry name" value="HTH_LUXR_2"/>
    <property type="match status" value="1"/>
</dbReference>
<keyword evidence="1 3" id="KW-0597">Phosphoprotein</keyword>
<dbReference type="InterPro" id="IPR039420">
    <property type="entry name" value="WalR-like"/>
</dbReference>
<keyword evidence="7" id="KW-1185">Reference proteome</keyword>
<dbReference type="SUPFAM" id="SSF52172">
    <property type="entry name" value="CheY-like"/>
    <property type="match status" value="1"/>
</dbReference>